<reference evidence="2" key="1">
    <citation type="submission" date="2023-07" db="EMBL/GenBank/DDBJ databases">
        <title>Whole genome shotgun sequence of Streptomyces nojiriensis NBRC 13794.</title>
        <authorList>
            <person name="Komaki H."/>
            <person name="Tamura T."/>
        </authorList>
    </citation>
    <scope>NUCLEOTIDE SEQUENCE [LARGE SCALE GENOMIC DNA]</scope>
    <source>
        <strain evidence="2">NBRC 13794</strain>
    </source>
</reference>
<dbReference type="EMBL" id="BNEC01000003">
    <property type="protein sequence ID" value="GHI67757.1"/>
    <property type="molecule type" value="Genomic_DNA"/>
</dbReference>
<sequence length="77" mass="8385">MTPVLVMNAEHDELVPPSNGVYPHNRLPDSRLASFDSGHFPWEQAAAAYGATVAQWRCGGHPTPASGWLYPRTPRGS</sequence>
<accession>A0ABQ3SII0</accession>
<comment type="caution">
    <text evidence="1">The sequence shown here is derived from an EMBL/GenBank/DDBJ whole genome shotgun (WGS) entry which is preliminary data.</text>
</comment>
<gene>
    <name evidence="1" type="ORF">Snoj_16750</name>
</gene>
<evidence type="ECO:0000313" key="2">
    <source>
        <dbReference type="Proteomes" id="UP000613974"/>
    </source>
</evidence>
<keyword evidence="2" id="KW-1185">Reference proteome</keyword>
<protein>
    <submittedName>
        <fullName evidence="1">Uncharacterized protein</fullName>
    </submittedName>
</protein>
<dbReference type="InterPro" id="IPR029058">
    <property type="entry name" value="AB_hydrolase_fold"/>
</dbReference>
<name>A0ABQ3SII0_9ACTN</name>
<dbReference type="SUPFAM" id="SSF53474">
    <property type="entry name" value="alpha/beta-Hydrolases"/>
    <property type="match status" value="1"/>
</dbReference>
<dbReference type="Proteomes" id="UP000613974">
    <property type="component" value="Unassembled WGS sequence"/>
</dbReference>
<dbReference type="Gene3D" id="3.40.50.1820">
    <property type="entry name" value="alpha/beta hydrolase"/>
    <property type="match status" value="1"/>
</dbReference>
<organism evidence="1 2">
    <name type="scientific">Streptomyces nojiriensis</name>
    <dbReference type="NCBI Taxonomy" id="66374"/>
    <lineage>
        <taxon>Bacteria</taxon>
        <taxon>Bacillati</taxon>
        <taxon>Actinomycetota</taxon>
        <taxon>Actinomycetes</taxon>
        <taxon>Kitasatosporales</taxon>
        <taxon>Streptomycetaceae</taxon>
        <taxon>Streptomyces</taxon>
    </lineage>
</organism>
<proteinExistence type="predicted"/>
<evidence type="ECO:0000313" key="1">
    <source>
        <dbReference type="EMBL" id="GHI67757.1"/>
    </source>
</evidence>